<reference evidence="1" key="1">
    <citation type="submission" date="2020-08" db="EMBL/GenBank/DDBJ databases">
        <title>Multicomponent nature underlies the extraordinary mechanical properties of spider dragline silk.</title>
        <authorList>
            <person name="Kono N."/>
            <person name="Nakamura H."/>
            <person name="Mori M."/>
            <person name="Yoshida Y."/>
            <person name="Ohtoshi R."/>
            <person name="Malay A.D."/>
            <person name="Moran D.A.P."/>
            <person name="Tomita M."/>
            <person name="Numata K."/>
            <person name="Arakawa K."/>
        </authorList>
    </citation>
    <scope>NUCLEOTIDE SEQUENCE</scope>
</reference>
<comment type="caution">
    <text evidence="1">The sequence shown here is derived from an EMBL/GenBank/DDBJ whole genome shotgun (WGS) entry which is preliminary data.</text>
</comment>
<keyword evidence="2" id="KW-1185">Reference proteome</keyword>
<protein>
    <submittedName>
        <fullName evidence="1">Uncharacterized protein</fullName>
    </submittedName>
</protein>
<evidence type="ECO:0000313" key="2">
    <source>
        <dbReference type="Proteomes" id="UP000887013"/>
    </source>
</evidence>
<accession>A0A8X6TXB3</accession>
<organism evidence="1 2">
    <name type="scientific">Nephila pilipes</name>
    <name type="common">Giant wood spider</name>
    <name type="synonym">Nephila maculata</name>
    <dbReference type="NCBI Taxonomy" id="299642"/>
    <lineage>
        <taxon>Eukaryota</taxon>
        <taxon>Metazoa</taxon>
        <taxon>Ecdysozoa</taxon>
        <taxon>Arthropoda</taxon>
        <taxon>Chelicerata</taxon>
        <taxon>Arachnida</taxon>
        <taxon>Araneae</taxon>
        <taxon>Araneomorphae</taxon>
        <taxon>Entelegynae</taxon>
        <taxon>Araneoidea</taxon>
        <taxon>Nephilidae</taxon>
        <taxon>Nephila</taxon>
    </lineage>
</organism>
<dbReference type="Proteomes" id="UP000887013">
    <property type="component" value="Unassembled WGS sequence"/>
</dbReference>
<sequence length="106" mass="12077">MNVKNLSKYHHLHFILDTAPHSSVTEANLILHLEFNEFSQQHDIKLCNLKDALLGFPTDSGSQTCKLMMPNFGETADVNFKYALRFTSVNTLRQYIGRKTCFAKLG</sequence>
<evidence type="ECO:0000313" key="1">
    <source>
        <dbReference type="EMBL" id="GFT56493.1"/>
    </source>
</evidence>
<gene>
    <name evidence="1" type="ORF">NPIL_269481</name>
</gene>
<dbReference type="EMBL" id="BMAW01066820">
    <property type="protein sequence ID" value="GFT56493.1"/>
    <property type="molecule type" value="Genomic_DNA"/>
</dbReference>
<name>A0A8X6TXB3_NEPPI</name>
<dbReference type="AlphaFoldDB" id="A0A8X6TXB3"/>
<proteinExistence type="predicted"/>